<evidence type="ECO:0000313" key="1">
    <source>
        <dbReference type="EMBL" id="MDA7085687.1"/>
    </source>
</evidence>
<dbReference type="Gene3D" id="3.30.70.3090">
    <property type="entry name" value="ORF SCO4226, nickel-binding ferredoxin-like monomer"/>
    <property type="match status" value="1"/>
</dbReference>
<reference evidence="1 2" key="1">
    <citation type="submission" date="2023-01" db="EMBL/GenBank/DDBJ databases">
        <title>Pseudomonas SA3-5T sp. nov., isolated from tidal flat sediment.</title>
        <authorList>
            <person name="Kim H.S."/>
            <person name="Kim J.-S."/>
            <person name="Suh M.K."/>
            <person name="Eom M.K."/>
            <person name="Lee J.-S."/>
        </authorList>
    </citation>
    <scope>NUCLEOTIDE SEQUENCE [LARGE SCALE GENOMIC DNA]</scope>
    <source>
        <strain evidence="1 2">SA3-5</strain>
    </source>
</reference>
<gene>
    <name evidence="1" type="ORF">PH586_04685</name>
</gene>
<evidence type="ECO:0000313" key="2">
    <source>
        <dbReference type="Proteomes" id="UP001212042"/>
    </source>
</evidence>
<comment type="caution">
    <text evidence="1">The sequence shown here is derived from an EMBL/GenBank/DDBJ whole genome shotgun (WGS) entry which is preliminary data.</text>
</comment>
<proteinExistence type="predicted"/>
<dbReference type="InterPro" id="IPR025336">
    <property type="entry name" value="SCO4226-like"/>
</dbReference>
<name>A0ABT4XBW8_9PSED</name>
<protein>
    <submittedName>
        <fullName evidence="1">DUF4242 domain-containing protein</fullName>
    </submittedName>
</protein>
<organism evidence="1 2">
    <name type="scientific">Pseudomonas aestuarii</name>
    <dbReference type="NCBI Taxonomy" id="3018340"/>
    <lineage>
        <taxon>Bacteria</taxon>
        <taxon>Pseudomonadati</taxon>
        <taxon>Pseudomonadota</taxon>
        <taxon>Gammaproteobacteria</taxon>
        <taxon>Pseudomonadales</taxon>
        <taxon>Pseudomonadaceae</taxon>
        <taxon>Pseudomonas</taxon>
    </lineage>
</organism>
<dbReference type="RefSeq" id="WP_271346618.1">
    <property type="nucleotide sequence ID" value="NZ_JAQJZJ010000002.1"/>
</dbReference>
<dbReference type="Pfam" id="PF14026">
    <property type="entry name" value="SCO4226-like"/>
    <property type="match status" value="1"/>
</dbReference>
<keyword evidence="2" id="KW-1185">Reference proteome</keyword>
<dbReference type="EMBL" id="JAQJZJ010000002">
    <property type="protein sequence ID" value="MDA7085687.1"/>
    <property type="molecule type" value="Genomic_DNA"/>
</dbReference>
<sequence length="91" mass="10194">MKRYVIERHIPRAGQMDQAELAVAARHSHQVLKGLGGDIQWLHSYVTDDKLFCIYLAEDPELIQRHAQLSGFPADRITEVCNVLDAGHAAS</sequence>
<dbReference type="InterPro" id="IPR042557">
    <property type="entry name" value="SCO4226"/>
</dbReference>
<accession>A0ABT4XBW8</accession>
<dbReference type="Proteomes" id="UP001212042">
    <property type="component" value="Unassembled WGS sequence"/>
</dbReference>